<proteinExistence type="predicted"/>
<dbReference type="AlphaFoldDB" id="W6JWK3"/>
<evidence type="ECO:0000313" key="2">
    <source>
        <dbReference type="EMBL" id="CCH75100.1"/>
    </source>
</evidence>
<dbReference type="STRING" id="1193182.BN11_2800004"/>
<dbReference type="EMBL" id="CAJA01000202">
    <property type="protein sequence ID" value="CCH73472.1"/>
    <property type="molecule type" value="Genomic_DNA"/>
</dbReference>
<organism evidence="1 3">
    <name type="scientific">Nostocoides australiense Ben110</name>
    <dbReference type="NCBI Taxonomy" id="1193182"/>
    <lineage>
        <taxon>Bacteria</taxon>
        <taxon>Bacillati</taxon>
        <taxon>Actinomycetota</taxon>
        <taxon>Actinomycetes</taxon>
        <taxon>Micrococcales</taxon>
        <taxon>Intrasporangiaceae</taxon>
        <taxon>Nostocoides</taxon>
    </lineage>
</organism>
<evidence type="ECO:0000313" key="3">
    <source>
        <dbReference type="Proteomes" id="UP000035763"/>
    </source>
</evidence>
<name>W6JWK3_9MICO</name>
<protein>
    <submittedName>
        <fullName evidence="1">Uncharacterized protein</fullName>
    </submittedName>
</protein>
<accession>W6JWK3</accession>
<gene>
    <name evidence="1" type="ORF">BN11_2800004</name>
    <name evidence="2" type="ORF">BN11_5040015</name>
</gene>
<dbReference type="Proteomes" id="UP000035763">
    <property type="component" value="Unassembled WGS sequence"/>
</dbReference>
<reference evidence="1 3" key="2">
    <citation type="journal article" date="2013" name="ISME J.">
        <title>A metabolic model for members of the genus Tetrasphaera involved in enhanced biological phosphorus removal.</title>
        <authorList>
            <person name="Kristiansen R."/>
            <person name="Nguyen H.T.T."/>
            <person name="Saunders A.M."/>
            <person name="Nielsen J.L."/>
            <person name="Wimmer R."/>
            <person name="Le V.Q."/>
            <person name="McIlroy S.J."/>
            <person name="Petrovski S."/>
            <person name="Seviour R.J."/>
            <person name="Calteau A."/>
            <person name="Nielsen K.L."/>
            <person name="Nielsen P.H."/>
        </authorList>
    </citation>
    <scope>NUCLEOTIDE SEQUENCE [LARGE SCALE GENOMIC DNA]</scope>
    <source>
        <strain evidence="1 3">Ben110</strain>
    </source>
</reference>
<sequence length="131" mass="14942">MAVEAGLEDDEDFFFMVDKYLADFLAENNVKAAIPWLRACDEAGDLGRNFTTYCQERNAQNVRDRESAETMRRSWEQTDQKIAEIAKALDCPVPEAYRAVRAEARNMGMEHKPYASVVLDSVLMNLQREAS</sequence>
<dbReference type="EMBL" id="CAJA01000451">
    <property type="protein sequence ID" value="CCH75100.1"/>
    <property type="molecule type" value="Genomic_DNA"/>
</dbReference>
<reference evidence="1" key="1">
    <citation type="submission" date="2012-05" db="EMBL/GenBank/DDBJ databases">
        <authorList>
            <person name="McIlroy S."/>
        </authorList>
    </citation>
    <scope>NUCLEOTIDE SEQUENCE</scope>
    <source>
        <strain evidence="1">Ben110</strain>
    </source>
</reference>
<dbReference type="RefSeq" id="WP_048699082.1">
    <property type="nucleotide sequence ID" value="NZ_HG764815.1"/>
</dbReference>
<evidence type="ECO:0000313" key="1">
    <source>
        <dbReference type="EMBL" id="CCH73472.1"/>
    </source>
</evidence>
<keyword evidence="3" id="KW-1185">Reference proteome</keyword>
<comment type="caution">
    <text evidence="1">The sequence shown here is derived from an EMBL/GenBank/DDBJ whole genome shotgun (WGS) entry which is preliminary data.</text>
</comment>